<feature type="chain" id="PRO_5023053440" evidence="1">
    <location>
        <begin position="27"/>
        <end position="254"/>
    </location>
</feature>
<dbReference type="OMA" id="QIEAGFN"/>
<feature type="signal peptide" evidence="1">
    <location>
        <begin position="1"/>
        <end position="26"/>
    </location>
</feature>
<evidence type="ECO:0000256" key="1">
    <source>
        <dbReference type="SAM" id="SignalP"/>
    </source>
</evidence>
<dbReference type="EMBL" id="VSWC01000029">
    <property type="protein sequence ID" value="KAA1107357.1"/>
    <property type="molecule type" value="Genomic_DNA"/>
</dbReference>
<gene>
    <name evidence="2" type="ORF">PGT21_011092</name>
</gene>
<name>A0A5B0Q2L4_PUCGR</name>
<evidence type="ECO:0000313" key="3">
    <source>
        <dbReference type="Proteomes" id="UP000324748"/>
    </source>
</evidence>
<reference evidence="2 3" key="1">
    <citation type="submission" date="2019-05" db="EMBL/GenBank/DDBJ databases">
        <title>Emergence of the Ug99 lineage of the wheat stem rust pathogen through somatic hybridization.</title>
        <authorList>
            <person name="Li F."/>
            <person name="Upadhyaya N.M."/>
            <person name="Sperschneider J."/>
            <person name="Matny O."/>
            <person name="Nguyen-Phuc H."/>
            <person name="Mago R."/>
            <person name="Raley C."/>
            <person name="Miller M.E."/>
            <person name="Silverstein K.A.T."/>
            <person name="Henningsen E."/>
            <person name="Hirsch C.D."/>
            <person name="Visser B."/>
            <person name="Pretorius Z.A."/>
            <person name="Steffenson B.J."/>
            <person name="Schwessinger B."/>
            <person name="Dodds P.N."/>
            <person name="Figueroa M."/>
        </authorList>
    </citation>
    <scope>NUCLEOTIDE SEQUENCE [LARGE SCALE GENOMIC DNA]</scope>
    <source>
        <strain evidence="2">21-0</strain>
    </source>
</reference>
<organism evidence="2 3">
    <name type="scientific">Puccinia graminis f. sp. tritici</name>
    <dbReference type="NCBI Taxonomy" id="56615"/>
    <lineage>
        <taxon>Eukaryota</taxon>
        <taxon>Fungi</taxon>
        <taxon>Dikarya</taxon>
        <taxon>Basidiomycota</taxon>
        <taxon>Pucciniomycotina</taxon>
        <taxon>Pucciniomycetes</taxon>
        <taxon>Pucciniales</taxon>
        <taxon>Pucciniaceae</taxon>
        <taxon>Puccinia</taxon>
    </lineage>
</organism>
<evidence type="ECO:0000313" key="2">
    <source>
        <dbReference type="EMBL" id="KAA1107357.1"/>
    </source>
</evidence>
<sequence>MLVSSHHLALATSLLTGAWLARTTLAVSCDIGELVDRKECDAAVASIVYDKPSNTLDRVSSRFAKLSGNCTIILSNPRKDVVTKQQIEAGFKSIFDQCEPNAGENPLFNSVYLLNQNHQSEHDTNYFPPRTLACGLNIGAPLTVDKDCQNAFNSISVDSKGRLLGDKGQPAPSILKTLKTCTVLIYTTDDSPLIAKKSEIGSVVSKTIKECKGKSGVIGLTKGASGNNGLTVVRVRSSLRCGSRADSGGQYCAP</sequence>
<proteinExistence type="predicted"/>
<dbReference type="Proteomes" id="UP000324748">
    <property type="component" value="Unassembled WGS sequence"/>
</dbReference>
<comment type="caution">
    <text evidence="2">The sequence shown here is derived from an EMBL/GenBank/DDBJ whole genome shotgun (WGS) entry which is preliminary data.</text>
</comment>
<keyword evidence="3" id="KW-1185">Reference proteome</keyword>
<dbReference type="OrthoDB" id="2497033at2759"/>
<protein>
    <submittedName>
        <fullName evidence="2">Uncharacterized protein</fullName>
    </submittedName>
</protein>
<dbReference type="AlphaFoldDB" id="A0A5B0Q2L4"/>
<keyword evidence="1" id="KW-0732">Signal</keyword>
<accession>A0A5B0Q2L4</accession>